<evidence type="ECO:0000313" key="2">
    <source>
        <dbReference type="Proteomes" id="UP000095751"/>
    </source>
</evidence>
<gene>
    <name evidence="1" type="ORF">FRACYDRAFT_236546</name>
</gene>
<organism evidence="1 2">
    <name type="scientific">Fragilariopsis cylindrus CCMP1102</name>
    <dbReference type="NCBI Taxonomy" id="635003"/>
    <lineage>
        <taxon>Eukaryota</taxon>
        <taxon>Sar</taxon>
        <taxon>Stramenopiles</taxon>
        <taxon>Ochrophyta</taxon>
        <taxon>Bacillariophyta</taxon>
        <taxon>Bacillariophyceae</taxon>
        <taxon>Bacillariophycidae</taxon>
        <taxon>Bacillariales</taxon>
        <taxon>Bacillariaceae</taxon>
        <taxon>Fragilariopsis</taxon>
    </lineage>
</organism>
<dbReference type="Gene3D" id="3.40.30.10">
    <property type="entry name" value="Glutaredoxin"/>
    <property type="match status" value="1"/>
</dbReference>
<dbReference type="Proteomes" id="UP000095751">
    <property type="component" value="Unassembled WGS sequence"/>
</dbReference>
<dbReference type="InParanoid" id="A0A1E7FJC2"/>
<dbReference type="OrthoDB" id="37297at2759"/>
<dbReference type="PANTHER" id="PTHR33875:SF2">
    <property type="entry name" value="ACR183CP"/>
    <property type="match status" value="1"/>
</dbReference>
<keyword evidence="2" id="KW-1185">Reference proteome</keyword>
<proteinExistence type="predicted"/>
<name>A0A1E7FJC2_9STRA</name>
<dbReference type="EMBL" id="KV784356">
    <property type="protein sequence ID" value="OEU18270.1"/>
    <property type="molecule type" value="Genomic_DNA"/>
</dbReference>
<sequence length="363" mass="40949">MKSSRTIHLVFQSSISLIVFLLISETAIALITQTSRPSFCCISPPPSVSKLRHHRSSNEQVRSIQQCKNDSRIPCDTNDDGNEDRRSVLRKGTIGASSAFLIAAANIKAAEAKQPTAPTITLSKNRRTTNFPRVYPGLTIGNISSGQVCEIFVDLTCPYSRKTFHTISQLSHKYTNQMAFVYHNVIQPWHHQSLWLHESTFAVKILYPELEYVYWKTLFEEAPRFYDKEIYGWTRGEFYDQIASFAANVVVSNNGLKEGVDDNGNTKISIDNVDTVKKQILQYLIPPLQPGGNFPDEAKILLGSAPDDDENAVFPLTQQIVKFQRKRGVHVTPTCFFNGIEQNEISSTWTVKEWNIFLGQALS</sequence>
<dbReference type="InterPro" id="IPR036249">
    <property type="entry name" value="Thioredoxin-like_sf"/>
</dbReference>
<reference evidence="1 2" key="1">
    <citation type="submission" date="2016-09" db="EMBL/GenBank/DDBJ databases">
        <title>Extensive genetic diversity and differential bi-allelic expression allows diatom success in the polar Southern Ocean.</title>
        <authorList>
            <consortium name="DOE Joint Genome Institute"/>
            <person name="Mock T."/>
            <person name="Otillar R.P."/>
            <person name="Strauss J."/>
            <person name="Dupont C."/>
            <person name="Frickenhaus S."/>
            <person name="Maumus F."/>
            <person name="Mcmullan M."/>
            <person name="Sanges R."/>
            <person name="Schmutz J."/>
            <person name="Toseland A."/>
            <person name="Valas R."/>
            <person name="Veluchamy A."/>
            <person name="Ward B.J."/>
            <person name="Allen A."/>
            <person name="Barry K."/>
            <person name="Falciatore A."/>
            <person name="Ferrante M."/>
            <person name="Fortunato A.E."/>
            <person name="Gloeckner G."/>
            <person name="Gruber A."/>
            <person name="Hipkin R."/>
            <person name="Janech M."/>
            <person name="Kroth P."/>
            <person name="Leese F."/>
            <person name="Lindquist E."/>
            <person name="Lyon B.R."/>
            <person name="Martin J."/>
            <person name="Mayer C."/>
            <person name="Parker M."/>
            <person name="Quesneville H."/>
            <person name="Raymond J."/>
            <person name="Uhlig C."/>
            <person name="Valentin K.U."/>
            <person name="Worden A.Z."/>
            <person name="Armbrust E.V."/>
            <person name="Bowler C."/>
            <person name="Green B."/>
            <person name="Moulton V."/>
            <person name="Van Oosterhout C."/>
            <person name="Grigoriev I."/>
        </authorList>
    </citation>
    <scope>NUCLEOTIDE SEQUENCE [LARGE SCALE GENOMIC DNA]</scope>
    <source>
        <strain evidence="1 2">CCMP1102</strain>
    </source>
</reference>
<dbReference type="KEGG" id="fcy:FRACYDRAFT_236546"/>
<dbReference type="SUPFAM" id="SSF52833">
    <property type="entry name" value="Thioredoxin-like"/>
    <property type="match status" value="1"/>
</dbReference>
<accession>A0A1E7FJC2</accession>
<dbReference type="AlphaFoldDB" id="A0A1E7FJC2"/>
<dbReference type="PANTHER" id="PTHR33875">
    <property type="entry name" value="OS09G0542200 PROTEIN"/>
    <property type="match status" value="1"/>
</dbReference>
<evidence type="ECO:0000313" key="1">
    <source>
        <dbReference type="EMBL" id="OEU18270.1"/>
    </source>
</evidence>
<protein>
    <submittedName>
        <fullName evidence="1">Uncharacterized protein</fullName>
    </submittedName>
</protein>